<reference evidence="7 8" key="1">
    <citation type="submission" date="2009-08" db="EMBL/GenBank/DDBJ databases">
        <title>The Genome Sequence of Spizellomyces punctatus strain DAOM BR117.</title>
        <authorList>
            <consortium name="The Broad Institute Genome Sequencing Platform"/>
            <person name="Russ C."/>
            <person name="Cuomo C."/>
            <person name="Shea T."/>
            <person name="Young S.K."/>
            <person name="Zeng Q."/>
            <person name="Koehrsen M."/>
            <person name="Haas B."/>
            <person name="Borodovsky M."/>
            <person name="Guigo R."/>
            <person name="Alvarado L."/>
            <person name="Berlin A."/>
            <person name="Bochicchio J."/>
            <person name="Borenstein D."/>
            <person name="Chapman S."/>
            <person name="Chen Z."/>
            <person name="Engels R."/>
            <person name="Freedman E."/>
            <person name="Gellesch M."/>
            <person name="Goldberg J."/>
            <person name="Griggs A."/>
            <person name="Gujja S."/>
            <person name="Heiman D."/>
            <person name="Hepburn T."/>
            <person name="Howarth C."/>
            <person name="Jen D."/>
            <person name="Larson L."/>
            <person name="Lewis B."/>
            <person name="Mehta T."/>
            <person name="Park D."/>
            <person name="Pearson M."/>
            <person name="Roberts A."/>
            <person name="Saif S."/>
            <person name="Shenoy N."/>
            <person name="Sisk P."/>
            <person name="Stolte C."/>
            <person name="Sykes S."/>
            <person name="Thomson T."/>
            <person name="Walk T."/>
            <person name="White J."/>
            <person name="Yandava C."/>
            <person name="Burger G."/>
            <person name="Gray M.W."/>
            <person name="Holland P.W.H."/>
            <person name="King N."/>
            <person name="Lang F.B.F."/>
            <person name="Roger A.J."/>
            <person name="Ruiz-Trillo I."/>
            <person name="Lander E."/>
            <person name="Nusbaum C."/>
        </authorList>
    </citation>
    <scope>NUCLEOTIDE SEQUENCE [LARGE SCALE GENOMIC DNA]</scope>
    <source>
        <strain evidence="7 8">DAOM BR117</strain>
    </source>
</reference>
<feature type="transmembrane region" description="Helical" evidence="6">
    <location>
        <begin position="306"/>
        <end position="324"/>
    </location>
</feature>
<evidence type="ECO:0000256" key="1">
    <source>
        <dbReference type="ARBA" id="ARBA00004141"/>
    </source>
</evidence>
<feature type="transmembrane region" description="Helical" evidence="6">
    <location>
        <begin position="575"/>
        <end position="602"/>
    </location>
</feature>
<dbReference type="Pfam" id="PF01566">
    <property type="entry name" value="Nramp"/>
    <property type="match status" value="1"/>
</dbReference>
<dbReference type="OMA" id="STYLVWT"/>
<dbReference type="GO" id="GO:0005886">
    <property type="term" value="C:plasma membrane"/>
    <property type="evidence" value="ECO:0007669"/>
    <property type="project" value="TreeGrafter"/>
</dbReference>
<dbReference type="GO" id="GO:0015086">
    <property type="term" value="F:cadmium ion transmembrane transporter activity"/>
    <property type="evidence" value="ECO:0007669"/>
    <property type="project" value="TreeGrafter"/>
</dbReference>
<feature type="transmembrane region" description="Helical" evidence="6">
    <location>
        <begin position="259"/>
        <end position="280"/>
    </location>
</feature>
<feature type="transmembrane region" description="Helical" evidence="6">
    <location>
        <begin position="470"/>
        <end position="489"/>
    </location>
</feature>
<dbReference type="InParanoid" id="A0A0L0HGJ7"/>
<dbReference type="PRINTS" id="PR00447">
    <property type="entry name" value="NATRESASSCMP"/>
</dbReference>
<proteinExistence type="inferred from homology"/>
<organism evidence="7 8">
    <name type="scientific">Spizellomyces punctatus (strain DAOM BR117)</name>
    <dbReference type="NCBI Taxonomy" id="645134"/>
    <lineage>
        <taxon>Eukaryota</taxon>
        <taxon>Fungi</taxon>
        <taxon>Fungi incertae sedis</taxon>
        <taxon>Chytridiomycota</taxon>
        <taxon>Chytridiomycota incertae sedis</taxon>
        <taxon>Chytridiomycetes</taxon>
        <taxon>Spizellomycetales</taxon>
        <taxon>Spizellomycetaceae</taxon>
        <taxon>Spizellomyces</taxon>
    </lineage>
</organism>
<dbReference type="Proteomes" id="UP000053201">
    <property type="component" value="Unassembled WGS sequence"/>
</dbReference>
<evidence type="ECO:0000256" key="4">
    <source>
        <dbReference type="ARBA" id="ARBA00023136"/>
    </source>
</evidence>
<evidence type="ECO:0000313" key="8">
    <source>
        <dbReference type="Proteomes" id="UP000053201"/>
    </source>
</evidence>
<dbReference type="FunCoup" id="A0A0L0HGJ7">
    <property type="interactions" value="157"/>
</dbReference>
<keyword evidence="4 6" id="KW-0472">Membrane</keyword>
<evidence type="ECO:0000256" key="3">
    <source>
        <dbReference type="ARBA" id="ARBA00022989"/>
    </source>
</evidence>
<feature type="transmembrane region" description="Helical" evidence="6">
    <location>
        <begin position="383"/>
        <end position="403"/>
    </location>
</feature>
<dbReference type="GO" id="GO:0030026">
    <property type="term" value="P:intracellular manganese ion homeostasis"/>
    <property type="evidence" value="ECO:0007669"/>
    <property type="project" value="TreeGrafter"/>
</dbReference>
<dbReference type="eggNOG" id="KOG1291">
    <property type="taxonomic scope" value="Eukaryota"/>
</dbReference>
<dbReference type="HAMAP" id="MF_00221">
    <property type="entry name" value="NRAMP"/>
    <property type="match status" value="1"/>
</dbReference>
<dbReference type="EMBL" id="KQ257457">
    <property type="protein sequence ID" value="KNC99963.1"/>
    <property type="molecule type" value="Genomic_DNA"/>
</dbReference>
<dbReference type="AlphaFoldDB" id="A0A0L0HGJ7"/>
<dbReference type="RefSeq" id="XP_016608003.1">
    <property type="nucleotide sequence ID" value="XM_016753556.1"/>
</dbReference>
<feature type="compositionally biased region" description="Pro residues" evidence="5">
    <location>
        <begin position="1"/>
        <end position="16"/>
    </location>
</feature>
<dbReference type="GO" id="GO:0005384">
    <property type="term" value="F:manganese ion transmembrane transporter activity"/>
    <property type="evidence" value="ECO:0007669"/>
    <property type="project" value="TreeGrafter"/>
</dbReference>
<dbReference type="GeneID" id="27688719"/>
<dbReference type="PANTHER" id="PTHR11706">
    <property type="entry name" value="SOLUTE CARRIER PROTEIN FAMILY 11 MEMBER"/>
    <property type="match status" value="1"/>
</dbReference>
<evidence type="ECO:0000256" key="2">
    <source>
        <dbReference type="ARBA" id="ARBA00022692"/>
    </source>
</evidence>
<dbReference type="STRING" id="645134.A0A0L0HGJ7"/>
<comment type="subcellular location">
    <subcellularLocation>
        <location evidence="1">Membrane</location>
        <topology evidence="1">Multi-pass membrane protein</topology>
    </subcellularLocation>
</comment>
<feature type="transmembrane region" description="Helical" evidence="6">
    <location>
        <begin position="198"/>
        <end position="226"/>
    </location>
</feature>
<keyword evidence="2 6" id="KW-0812">Transmembrane</keyword>
<accession>A0A0L0HGJ7</accession>
<dbReference type="OrthoDB" id="409173at2759"/>
<feature type="compositionally biased region" description="Low complexity" evidence="5">
    <location>
        <begin position="17"/>
        <end position="26"/>
    </location>
</feature>
<sequence>MNKPNPVPVPAAPSPSPAASQSAPSVLDVTTPRHADAALGHSALISAGVGGNGAGGGGSSSGFASAGTSNDALLGGTEEEEVFMNEKKPFNEVENVDGSGHGKDVVLEIRDRTPLPKTPWWKTLIKFIGPGSMIAVGYMDPGNWATDLSGGSQFYYNLLFCILLSNIFAVLLQSLAIKAGLVTGRDLAQLCRHHFHPYASMVLYITAEAAIIATDLAEVIGAAIALNLLFRIPLPWGVAITGLDVLIILLGFTPKHLRYFEFFIMALIASIGICFIALLIKVKPIWGDVFAGYLPRAELFSDPKQLFIFMGIVGATVMPHNLYLHTHLVLYRYQPTTTSTFAPAGTIHAITEIPRIASRRPHRHIQLLPRTIRYSFIDCIMSLTYALFVNSSILIVAAAVFFAQKTEVATIEDAYRLLGTELGAAAGTLFAVALLCSGQSSTITGTIAGQVVMGGFLGSRWRMKPWVRRLVSRLLAIIPAMVTVIIKGQKGLDDLLVISQVILSMQLPFAVWPLIYFTSKKSIMTVKYAAESYSSEDKEPLVEEIPIHTTSRTSEVSVSSASTQGDSTTKTYENAIYTTIVAVLVATIITGLNVVMLLQIMAPGLFPSHD</sequence>
<dbReference type="VEuPathDB" id="FungiDB:SPPG_05336"/>
<feature type="transmembrane region" description="Helical" evidence="6">
    <location>
        <begin position="232"/>
        <end position="252"/>
    </location>
</feature>
<keyword evidence="3 6" id="KW-1133">Transmembrane helix</keyword>
<dbReference type="InterPro" id="IPR001046">
    <property type="entry name" value="NRAMP_fam"/>
</dbReference>
<feature type="transmembrane region" description="Helical" evidence="6">
    <location>
        <begin position="415"/>
        <end position="436"/>
    </location>
</feature>
<name>A0A0L0HGJ7_SPIPD</name>
<dbReference type="PANTHER" id="PTHR11706:SF101">
    <property type="entry name" value="MANGANESE TRANSPORTER SMF1"/>
    <property type="match status" value="1"/>
</dbReference>
<gene>
    <name evidence="7" type="ORF">SPPG_05336</name>
</gene>
<evidence type="ECO:0000313" key="7">
    <source>
        <dbReference type="EMBL" id="KNC99963.1"/>
    </source>
</evidence>
<evidence type="ECO:0000256" key="6">
    <source>
        <dbReference type="SAM" id="Phobius"/>
    </source>
</evidence>
<evidence type="ECO:0000256" key="5">
    <source>
        <dbReference type="SAM" id="MobiDB-lite"/>
    </source>
</evidence>
<feature type="transmembrane region" description="Helical" evidence="6">
    <location>
        <begin position="154"/>
        <end position="177"/>
    </location>
</feature>
<feature type="transmembrane region" description="Helical" evidence="6">
    <location>
        <begin position="495"/>
        <end position="517"/>
    </location>
</feature>
<protein>
    <submittedName>
        <fullName evidence="7">Metal ion (Mn2+/Fe2+) transporter (Nramp) family metal ion transporter</fullName>
    </submittedName>
</protein>
<dbReference type="NCBIfam" id="NF037982">
    <property type="entry name" value="Nramp_1"/>
    <property type="match status" value="1"/>
</dbReference>
<feature type="region of interest" description="Disordered" evidence="5">
    <location>
        <begin position="1"/>
        <end position="27"/>
    </location>
</feature>
<keyword evidence="8" id="KW-1185">Reference proteome</keyword>
<dbReference type="NCBIfam" id="TIGR01197">
    <property type="entry name" value="nramp"/>
    <property type="match status" value="1"/>
</dbReference>
<dbReference type="GO" id="GO:0034755">
    <property type="term" value="P:iron ion transmembrane transport"/>
    <property type="evidence" value="ECO:0007669"/>
    <property type="project" value="TreeGrafter"/>
</dbReference>